<dbReference type="SUPFAM" id="SSF54285">
    <property type="entry name" value="MoaD/ThiS"/>
    <property type="match status" value="1"/>
</dbReference>
<evidence type="ECO:0000313" key="4">
    <source>
        <dbReference type="EMBL" id="PRD50993.1"/>
    </source>
</evidence>
<dbReference type="AlphaFoldDB" id="A0A2S9JDM5"/>
<evidence type="ECO:0000256" key="2">
    <source>
        <dbReference type="ARBA" id="ARBA00024200"/>
    </source>
</evidence>
<accession>A0A2S9JDM5</accession>
<dbReference type="RefSeq" id="WP_105735752.1">
    <property type="nucleotide sequence ID" value="NZ_PVBT01000006.1"/>
</dbReference>
<gene>
    <name evidence="4" type="primary">moaD</name>
    <name evidence="4" type="ORF">C5750_19305</name>
</gene>
<dbReference type="OrthoDB" id="9800712at2"/>
<comment type="caution">
    <text evidence="4">The sequence shown here is derived from an EMBL/GenBank/DDBJ whole genome shotgun (WGS) entry which is preliminary data.</text>
</comment>
<evidence type="ECO:0000256" key="1">
    <source>
        <dbReference type="ARBA" id="ARBA00022741"/>
    </source>
</evidence>
<dbReference type="EMBL" id="PVBT01000006">
    <property type="protein sequence ID" value="PRD50993.1"/>
    <property type="molecule type" value="Genomic_DNA"/>
</dbReference>
<organism evidence="4 5">
    <name type="scientific">Phyllobacterium myrsinacearum</name>
    <dbReference type="NCBI Taxonomy" id="28101"/>
    <lineage>
        <taxon>Bacteria</taxon>
        <taxon>Pseudomonadati</taxon>
        <taxon>Pseudomonadota</taxon>
        <taxon>Alphaproteobacteria</taxon>
        <taxon>Hyphomicrobiales</taxon>
        <taxon>Phyllobacteriaceae</taxon>
        <taxon>Phyllobacterium</taxon>
    </lineage>
</organism>
<sequence length="85" mass="9403">MAVKLVYFAWVRERIGKGEEIIDLAPSIVTVGDLLSHLKTRGEEYEAALEYQDVIRVAINQEHVDHKTPIGGAQEIALFPPMTGG</sequence>
<name>A0A2S9JDM5_9HYPH</name>
<protein>
    <recommendedName>
        <fullName evidence="3">Molybdopterin synthase sulfur carrier subunit</fullName>
    </recommendedName>
</protein>
<dbReference type="Proteomes" id="UP000238563">
    <property type="component" value="Unassembled WGS sequence"/>
</dbReference>
<dbReference type="GO" id="GO:0006777">
    <property type="term" value="P:Mo-molybdopterin cofactor biosynthetic process"/>
    <property type="evidence" value="ECO:0007669"/>
    <property type="project" value="InterPro"/>
</dbReference>
<dbReference type="InterPro" id="IPR012675">
    <property type="entry name" value="Beta-grasp_dom_sf"/>
</dbReference>
<reference evidence="4 5" key="1">
    <citation type="submission" date="2018-02" db="EMBL/GenBank/DDBJ databases">
        <title>The draft genome of Phyllobacterium myrsinacearum DSM5892.</title>
        <authorList>
            <person name="Li L."/>
            <person name="Liu L."/>
            <person name="Zhang X."/>
            <person name="Wang T."/>
        </authorList>
    </citation>
    <scope>NUCLEOTIDE SEQUENCE [LARGE SCALE GENOMIC DNA]</scope>
    <source>
        <strain evidence="4 5">DSM 5892</strain>
    </source>
</reference>
<comment type="similarity">
    <text evidence="2">Belongs to the MoaD family.</text>
</comment>
<dbReference type="PANTHER" id="PTHR33359">
    <property type="entry name" value="MOLYBDOPTERIN SYNTHASE SULFUR CARRIER SUBUNIT"/>
    <property type="match status" value="1"/>
</dbReference>
<dbReference type="InterPro" id="IPR003749">
    <property type="entry name" value="ThiS/MoaD-like"/>
</dbReference>
<keyword evidence="1" id="KW-0547">Nucleotide-binding</keyword>
<proteinExistence type="inferred from homology"/>
<dbReference type="InterPro" id="IPR016155">
    <property type="entry name" value="Mopterin_synth/thiamin_S_b"/>
</dbReference>
<evidence type="ECO:0000256" key="3">
    <source>
        <dbReference type="ARBA" id="ARBA00024247"/>
    </source>
</evidence>
<keyword evidence="5" id="KW-1185">Reference proteome</keyword>
<dbReference type="GO" id="GO:1990133">
    <property type="term" value="C:molybdopterin adenylyltransferase complex"/>
    <property type="evidence" value="ECO:0007669"/>
    <property type="project" value="TreeGrafter"/>
</dbReference>
<dbReference type="NCBIfam" id="TIGR01682">
    <property type="entry name" value="moaD"/>
    <property type="match status" value="1"/>
</dbReference>
<dbReference type="CDD" id="cd00754">
    <property type="entry name" value="Ubl_MoaD"/>
    <property type="match status" value="1"/>
</dbReference>
<dbReference type="Gene3D" id="3.10.20.30">
    <property type="match status" value="1"/>
</dbReference>
<evidence type="ECO:0000313" key="5">
    <source>
        <dbReference type="Proteomes" id="UP000238563"/>
    </source>
</evidence>
<dbReference type="Pfam" id="PF02597">
    <property type="entry name" value="ThiS"/>
    <property type="match status" value="1"/>
</dbReference>
<dbReference type="GO" id="GO:0000166">
    <property type="term" value="F:nucleotide binding"/>
    <property type="evidence" value="ECO:0007669"/>
    <property type="project" value="UniProtKB-KW"/>
</dbReference>
<dbReference type="InterPro" id="IPR044672">
    <property type="entry name" value="MOCS2A"/>
</dbReference>
<dbReference type="PANTHER" id="PTHR33359:SF1">
    <property type="entry name" value="MOLYBDOPTERIN SYNTHASE SULFUR CARRIER SUBUNIT"/>
    <property type="match status" value="1"/>
</dbReference>